<reference evidence="2 3" key="1">
    <citation type="submission" date="2024-01" db="EMBL/GenBank/DDBJ databases">
        <title>The complete chloroplast genome sequence of Lithospermum erythrorhizon: insights into the phylogenetic relationship among Boraginaceae species and the maternal lineages of purple gromwells.</title>
        <authorList>
            <person name="Okada T."/>
            <person name="Watanabe K."/>
        </authorList>
    </citation>
    <scope>NUCLEOTIDE SEQUENCE [LARGE SCALE GENOMIC DNA]</scope>
</reference>
<dbReference type="Proteomes" id="UP001454036">
    <property type="component" value="Unassembled WGS sequence"/>
</dbReference>
<evidence type="ECO:0000256" key="1">
    <source>
        <dbReference type="SAM" id="Coils"/>
    </source>
</evidence>
<organism evidence="2 3">
    <name type="scientific">Lithospermum erythrorhizon</name>
    <name type="common">Purple gromwell</name>
    <name type="synonym">Lithospermum officinale var. erythrorhizon</name>
    <dbReference type="NCBI Taxonomy" id="34254"/>
    <lineage>
        <taxon>Eukaryota</taxon>
        <taxon>Viridiplantae</taxon>
        <taxon>Streptophyta</taxon>
        <taxon>Embryophyta</taxon>
        <taxon>Tracheophyta</taxon>
        <taxon>Spermatophyta</taxon>
        <taxon>Magnoliopsida</taxon>
        <taxon>eudicotyledons</taxon>
        <taxon>Gunneridae</taxon>
        <taxon>Pentapetalae</taxon>
        <taxon>asterids</taxon>
        <taxon>lamiids</taxon>
        <taxon>Boraginales</taxon>
        <taxon>Boraginaceae</taxon>
        <taxon>Boraginoideae</taxon>
        <taxon>Lithospermeae</taxon>
        <taxon>Lithospermum</taxon>
    </lineage>
</organism>
<accession>A0AAV3NLQ5</accession>
<protein>
    <submittedName>
        <fullName evidence="2">Uncharacterized protein</fullName>
    </submittedName>
</protein>
<keyword evidence="3" id="KW-1185">Reference proteome</keyword>
<gene>
    <name evidence="2" type="ORF">LIER_35130</name>
</gene>
<evidence type="ECO:0000313" key="3">
    <source>
        <dbReference type="Proteomes" id="UP001454036"/>
    </source>
</evidence>
<keyword evidence="1" id="KW-0175">Coiled coil</keyword>
<dbReference type="EMBL" id="BAABME010015171">
    <property type="protein sequence ID" value="GAA0139766.1"/>
    <property type="molecule type" value="Genomic_DNA"/>
</dbReference>
<feature type="coiled-coil region" evidence="1">
    <location>
        <begin position="5"/>
        <end position="53"/>
    </location>
</feature>
<sequence>MRAEVEGMQAERDFALLEKDTLKKEGESFRTGRDEMLETYDHLLDQLTESQRQAQIMEASLEGVWTTEGLGELVRSSDARRDLLFQHFSLALERTIQAVQARLEEAELEVPHTLWDSMRDDSMRDDVSSPDFSNL</sequence>
<comment type="caution">
    <text evidence="2">The sequence shown here is derived from an EMBL/GenBank/DDBJ whole genome shotgun (WGS) entry which is preliminary data.</text>
</comment>
<dbReference type="AlphaFoldDB" id="A0AAV3NLQ5"/>
<name>A0AAV3NLQ5_LITER</name>
<evidence type="ECO:0000313" key="2">
    <source>
        <dbReference type="EMBL" id="GAA0139766.1"/>
    </source>
</evidence>
<proteinExistence type="predicted"/>